<dbReference type="InterPro" id="IPR043504">
    <property type="entry name" value="Peptidase_S1_PA_chymotrypsin"/>
</dbReference>
<protein>
    <recommendedName>
        <fullName evidence="6">Peptidase S1 domain-containing protein</fullName>
    </recommendedName>
</protein>
<dbReference type="Pfam" id="PF00089">
    <property type="entry name" value="Trypsin"/>
    <property type="match status" value="1"/>
</dbReference>
<dbReference type="InterPro" id="IPR033116">
    <property type="entry name" value="TRYPSIN_SER"/>
</dbReference>
<evidence type="ECO:0000313" key="7">
    <source>
        <dbReference type="Ensembl" id="ENSZLMP00000002196.1"/>
    </source>
</evidence>
<evidence type="ECO:0000256" key="1">
    <source>
        <dbReference type="ARBA" id="ARBA00022670"/>
    </source>
</evidence>
<keyword evidence="1" id="KW-0645">Protease</keyword>
<dbReference type="Ensembl" id="ENSZLMT00000002283.1">
    <property type="protein sequence ID" value="ENSZLMP00000002196.1"/>
    <property type="gene ID" value="ENSZLMG00000001650.1"/>
</dbReference>
<dbReference type="GO" id="GO:0004252">
    <property type="term" value="F:serine-type endopeptidase activity"/>
    <property type="evidence" value="ECO:0007669"/>
    <property type="project" value="InterPro"/>
</dbReference>
<dbReference type="PANTHER" id="PTHR24271">
    <property type="entry name" value="KALLIKREIN-RELATED"/>
    <property type="match status" value="1"/>
</dbReference>
<reference evidence="7" key="1">
    <citation type="submission" date="2025-08" db="UniProtKB">
        <authorList>
            <consortium name="Ensembl"/>
        </authorList>
    </citation>
    <scope>IDENTIFICATION</scope>
</reference>
<dbReference type="PROSITE" id="PS50240">
    <property type="entry name" value="TRYPSIN_DOM"/>
    <property type="match status" value="1"/>
</dbReference>
<evidence type="ECO:0000313" key="8">
    <source>
        <dbReference type="Proteomes" id="UP000694401"/>
    </source>
</evidence>
<dbReference type="Gene3D" id="2.40.10.10">
    <property type="entry name" value="Trypsin-like serine proteases"/>
    <property type="match status" value="2"/>
</dbReference>
<proteinExistence type="predicted"/>
<dbReference type="Proteomes" id="UP000694401">
    <property type="component" value="Unassembled WGS sequence"/>
</dbReference>
<evidence type="ECO:0000256" key="3">
    <source>
        <dbReference type="ARBA" id="ARBA00022825"/>
    </source>
</evidence>
<dbReference type="InterPro" id="IPR001254">
    <property type="entry name" value="Trypsin_dom"/>
</dbReference>
<sequence>VQPAEDPCQTLEACINKNVQLISIPRSNEHVRAGAECEVAGWGRTSLTGKGSNVLREVELKVQNEEICHNKFTNYQPQSMICVGDDSGKKGSYNGDSGGPLICNQKAHGIASYGPKGRLFPKVFTRVLYFEPWIREQLRRFSFQGLPGSPSSD</sequence>
<keyword evidence="2" id="KW-0732">Signal</keyword>
<dbReference type="CDD" id="cd00190">
    <property type="entry name" value="Tryp_SPc"/>
    <property type="match status" value="1"/>
</dbReference>
<dbReference type="PANTHER" id="PTHR24271:SF81">
    <property type="entry name" value="GRANZYME B"/>
    <property type="match status" value="1"/>
</dbReference>
<keyword evidence="4" id="KW-0865">Zymogen</keyword>
<organism evidence="7 8">
    <name type="scientific">Zosterops lateralis melanops</name>
    <dbReference type="NCBI Taxonomy" id="1220523"/>
    <lineage>
        <taxon>Eukaryota</taxon>
        <taxon>Metazoa</taxon>
        <taxon>Chordata</taxon>
        <taxon>Craniata</taxon>
        <taxon>Vertebrata</taxon>
        <taxon>Euteleostomi</taxon>
        <taxon>Archelosauria</taxon>
        <taxon>Archosauria</taxon>
        <taxon>Dinosauria</taxon>
        <taxon>Saurischia</taxon>
        <taxon>Theropoda</taxon>
        <taxon>Coelurosauria</taxon>
        <taxon>Aves</taxon>
        <taxon>Neognathae</taxon>
        <taxon>Neoaves</taxon>
        <taxon>Telluraves</taxon>
        <taxon>Australaves</taxon>
        <taxon>Passeriformes</taxon>
        <taxon>Sylvioidea</taxon>
        <taxon>Zosteropidae</taxon>
        <taxon>Zosterops</taxon>
    </lineage>
</organism>
<keyword evidence="3" id="KW-0720">Serine protease</keyword>
<keyword evidence="3" id="KW-0378">Hydrolase</keyword>
<reference evidence="7" key="2">
    <citation type="submission" date="2025-09" db="UniProtKB">
        <authorList>
            <consortium name="Ensembl"/>
        </authorList>
    </citation>
    <scope>IDENTIFICATION</scope>
</reference>
<accession>A0A8D2QLJ2</accession>
<feature type="domain" description="Peptidase S1" evidence="6">
    <location>
        <begin position="1"/>
        <end position="139"/>
    </location>
</feature>
<dbReference type="InterPro" id="IPR009003">
    <property type="entry name" value="Peptidase_S1_PA"/>
</dbReference>
<dbReference type="SUPFAM" id="SSF50494">
    <property type="entry name" value="Trypsin-like serine proteases"/>
    <property type="match status" value="1"/>
</dbReference>
<dbReference type="GO" id="GO:0005737">
    <property type="term" value="C:cytoplasm"/>
    <property type="evidence" value="ECO:0007669"/>
    <property type="project" value="TreeGrafter"/>
</dbReference>
<dbReference type="SMART" id="SM00020">
    <property type="entry name" value="Tryp_SPc"/>
    <property type="match status" value="1"/>
</dbReference>
<evidence type="ECO:0000256" key="5">
    <source>
        <dbReference type="ARBA" id="ARBA00023157"/>
    </source>
</evidence>
<dbReference type="AlphaFoldDB" id="A0A8D2QLJ2"/>
<dbReference type="GO" id="GO:0006508">
    <property type="term" value="P:proteolysis"/>
    <property type="evidence" value="ECO:0007669"/>
    <property type="project" value="UniProtKB-KW"/>
</dbReference>
<keyword evidence="8" id="KW-1185">Reference proteome</keyword>
<keyword evidence="5" id="KW-1015">Disulfide bond</keyword>
<evidence type="ECO:0000256" key="4">
    <source>
        <dbReference type="ARBA" id="ARBA00023145"/>
    </source>
</evidence>
<evidence type="ECO:0000256" key="2">
    <source>
        <dbReference type="ARBA" id="ARBA00022729"/>
    </source>
</evidence>
<name>A0A8D2QLJ2_ZOSLA</name>
<evidence type="ECO:0000259" key="6">
    <source>
        <dbReference type="PROSITE" id="PS50240"/>
    </source>
</evidence>
<dbReference type="FunFam" id="2.40.10.10:FF:000014">
    <property type="entry name" value="Complement factor D"/>
    <property type="match status" value="1"/>
</dbReference>
<dbReference type="PROSITE" id="PS00135">
    <property type="entry name" value="TRYPSIN_SER"/>
    <property type="match status" value="1"/>
</dbReference>